<protein>
    <submittedName>
        <fullName evidence="2">Loricrin-related</fullName>
    </submittedName>
</protein>
<feature type="domain" description="WRKY19-like zinc finger" evidence="1">
    <location>
        <begin position="336"/>
        <end position="360"/>
    </location>
</feature>
<dbReference type="PANTHER" id="PTHR31827">
    <property type="entry name" value="EMB|CAB89363.1"/>
    <property type="match status" value="1"/>
</dbReference>
<organism evidence="2 3">
    <name type="scientific">Forsythia ovata</name>
    <dbReference type="NCBI Taxonomy" id="205694"/>
    <lineage>
        <taxon>Eukaryota</taxon>
        <taxon>Viridiplantae</taxon>
        <taxon>Streptophyta</taxon>
        <taxon>Embryophyta</taxon>
        <taxon>Tracheophyta</taxon>
        <taxon>Spermatophyta</taxon>
        <taxon>Magnoliopsida</taxon>
        <taxon>eudicotyledons</taxon>
        <taxon>Gunneridae</taxon>
        <taxon>Pentapetalae</taxon>
        <taxon>asterids</taxon>
        <taxon>lamiids</taxon>
        <taxon>Lamiales</taxon>
        <taxon>Oleaceae</taxon>
        <taxon>Forsythieae</taxon>
        <taxon>Forsythia</taxon>
    </lineage>
</organism>
<feature type="domain" description="WRKY19-like zinc finger" evidence="1">
    <location>
        <begin position="436"/>
        <end position="460"/>
    </location>
</feature>
<dbReference type="EMBL" id="JBFOLJ010000003">
    <property type="protein sequence ID" value="KAL2550562.1"/>
    <property type="molecule type" value="Genomic_DNA"/>
</dbReference>
<comment type="caution">
    <text evidence="2">The sequence shown here is derived from an EMBL/GenBank/DDBJ whole genome shotgun (WGS) entry which is preliminary data.</text>
</comment>
<dbReference type="InterPro" id="IPR056866">
    <property type="entry name" value="Znf_WRKY19"/>
</dbReference>
<name>A0ABD1WLZ2_9LAMI</name>
<feature type="domain" description="WRKY19-like zinc finger" evidence="1">
    <location>
        <begin position="411"/>
        <end position="435"/>
    </location>
</feature>
<feature type="domain" description="WRKY19-like zinc finger" evidence="1">
    <location>
        <begin position="461"/>
        <end position="485"/>
    </location>
</feature>
<feature type="domain" description="WRKY19-like zinc finger" evidence="1">
    <location>
        <begin position="237"/>
        <end position="260"/>
    </location>
</feature>
<feature type="domain" description="WRKY19-like zinc finger" evidence="1">
    <location>
        <begin position="361"/>
        <end position="385"/>
    </location>
</feature>
<evidence type="ECO:0000313" key="2">
    <source>
        <dbReference type="EMBL" id="KAL2550562.1"/>
    </source>
</evidence>
<reference evidence="3" key="1">
    <citation type="submission" date="2024-07" db="EMBL/GenBank/DDBJ databases">
        <title>Two chromosome-level genome assemblies of Korean endemic species Abeliophyllum distichum and Forsythia ovata (Oleaceae).</title>
        <authorList>
            <person name="Jang H."/>
        </authorList>
    </citation>
    <scope>NUCLEOTIDE SEQUENCE [LARGE SCALE GENOMIC DNA]</scope>
</reference>
<accession>A0ABD1WLZ2</accession>
<keyword evidence="3" id="KW-1185">Reference proteome</keyword>
<dbReference type="AlphaFoldDB" id="A0ABD1WLZ2"/>
<dbReference type="PANTHER" id="PTHR31827:SF40">
    <property type="entry name" value="F22C12.10"/>
    <property type="match status" value="1"/>
</dbReference>
<dbReference type="Pfam" id="PF24906">
    <property type="entry name" value="Zf_WRKY19"/>
    <property type="match status" value="8"/>
</dbReference>
<gene>
    <name evidence="2" type="ORF">Fot_12092</name>
</gene>
<feature type="domain" description="WRKY19-like zinc finger" evidence="1">
    <location>
        <begin position="311"/>
        <end position="335"/>
    </location>
</feature>
<proteinExistence type="predicted"/>
<feature type="domain" description="WRKY19-like zinc finger" evidence="1">
    <location>
        <begin position="286"/>
        <end position="310"/>
    </location>
</feature>
<sequence length="645" mass="68055">MSLRDMDGTPGVATTLATVSKDLSKVVDYTVVAAPDLYSPGAPSSLFSKGSKRKWSFIDESSLVLGRGRSSSSCITLCSGKEMEEESSIDLDLSINLNRGGNRISNPKKASAGTSNALEVRRPKVDLELSLSTGPAESDVTTVQGISPYQNSSESPALVTLAQVVDEGSTSSRWKTGFHVSTLPNIANSVPVDHIHCYCNPIPVTPKLPFSAAVTARSVAGTSGLVNQQQKRRASAKICQVEGCIKGARGASGLCIAHGGGKRCHRAGCQKGAEGKTVFCKAHGGGRRCQYLGCTKSAEGRTDYCIGHGGGRRCTHEGCPHAARGKTGFCIRHGGGKRCKIENCTKSAEGISGLCISHGGGRRCQYPGCSKGAQGSTMFCKAHGGGRRCTFLGCTKGAEGSTPFCKGHGGGKRCQFEGCTKSEHGGTLFCVSHGGGKRCTIPECTKSARGCTNYCVRHGGGKRCKLEGCTKSAQGRTEFCKAHGGGKRCTWGHLGSEFSSQGASPCDKFTTRKFSLCTKHGAQIEDEQIHKNVVMVSTAQNPHSCAFAQTKGIFASGCNLFDRIATMEWGTPPIGHGHQLISMPIPRQVGNVCLNNFSLPEGRVHGGLLMGMLRGSTLFMTSNKNQEVGIQLETGKSYALPHSWV</sequence>
<evidence type="ECO:0000259" key="1">
    <source>
        <dbReference type="Pfam" id="PF24906"/>
    </source>
</evidence>
<dbReference type="Proteomes" id="UP001604277">
    <property type="component" value="Unassembled WGS sequence"/>
</dbReference>
<evidence type="ECO:0000313" key="3">
    <source>
        <dbReference type="Proteomes" id="UP001604277"/>
    </source>
</evidence>